<keyword evidence="1" id="KW-0812">Transmembrane</keyword>
<keyword evidence="1" id="KW-0472">Membrane</keyword>
<evidence type="ECO:0000313" key="3">
    <source>
        <dbReference type="Proteomes" id="UP000003179"/>
    </source>
</evidence>
<dbReference type="GeneID" id="92880371"/>
<evidence type="ECO:0000256" key="1">
    <source>
        <dbReference type="SAM" id="Phobius"/>
    </source>
</evidence>
<gene>
    <name evidence="2" type="ORF">HMPREF9607_00568</name>
</gene>
<comment type="caution">
    <text evidence="2">The sequence shown here is derived from an EMBL/GenBank/DDBJ whole genome shotgun (WGS) entry which is preliminary data.</text>
</comment>
<evidence type="ECO:0000313" key="2">
    <source>
        <dbReference type="EMBL" id="EFS93355.1"/>
    </source>
</evidence>
<dbReference type="Proteomes" id="UP000003179">
    <property type="component" value="Unassembled WGS sequence"/>
</dbReference>
<dbReference type="RefSeq" id="WP_002546523.1">
    <property type="nucleotide sequence ID" value="NZ_GL383177.1"/>
</dbReference>
<dbReference type="EMBL" id="ADZU01000011">
    <property type="protein sequence ID" value="EFS93355.1"/>
    <property type="molecule type" value="Genomic_DNA"/>
</dbReference>
<proteinExistence type="predicted"/>
<sequence>MGPVIPGGTLLCSLAEGCQVRCGAVAMSRQYGEFVSSTPSTQHSAPLGRASHSKLRLALDVAVVVAGVALLVWGIVVMAAPTISCRGVKMHPGDTCHKATYTATYTDTVQTYEQRHRSIAQSRPTVIGLGAVLTVFGAVMSWQTVKVHVHSSDSPIGP</sequence>
<organism evidence="2 3">
    <name type="scientific">Cutibacterium modestum HL044PA1</name>
    <dbReference type="NCBI Taxonomy" id="765109"/>
    <lineage>
        <taxon>Bacteria</taxon>
        <taxon>Bacillati</taxon>
        <taxon>Actinomycetota</taxon>
        <taxon>Actinomycetes</taxon>
        <taxon>Propionibacteriales</taxon>
        <taxon>Propionibacteriaceae</taxon>
        <taxon>Cutibacterium</taxon>
        <taxon>Cutibacterium modestum</taxon>
    </lineage>
</organism>
<feature type="transmembrane region" description="Helical" evidence="1">
    <location>
        <begin position="57"/>
        <end position="80"/>
    </location>
</feature>
<feature type="transmembrane region" description="Helical" evidence="1">
    <location>
        <begin position="125"/>
        <end position="145"/>
    </location>
</feature>
<reference evidence="2" key="1">
    <citation type="submission" date="2010-08" db="EMBL/GenBank/DDBJ databases">
        <authorList>
            <person name="Weinstock G."/>
            <person name="Sodergren E."/>
            <person name="Clifton S."/>
            <person name="Fulton L."/>
            <person name="Fulton B."/>
            <person name="Courtney L."/>
            <person name="Fronick C."/>
            <person name="Harrison M."/>
            <person name="Strong C."/>
            <person name="Farmer C."/>
            <person name="Delahaunty K."/>
            <person name="Markovic C."/>
            <person name="Hall O."/>
            <person name="Minx P."/>
            <person name="Tomlinson C."/>
            <person name="Mitreva M."/>
            <person name="Hou S."/>
            <person name="Chen J."/>
            <person name="Wollam A."/>
            <person name="Pepin K.H."/>
            <person name="Johnson M."/>
            <person name="Bhonagiri V."/>
            <person name="Zhang X."/>
            <person name="Suruliraj S."/>
            <person name="Warren W."/>
            <person name="Chinwalla A."/>
            <person name="Mardis E.R."/>
            <person name="Wilson R.K."/>
        </authorList>
    </citation>
    <scope>NUCLEOTIDE SEQUENCE [LARGE SCALE GENOMIC DNA]</scope>
    <source>
        <strain evidence="2">HL044PA1</strain>
    </source>
</reference>
<accession>A0ABP2K8X6</accession>
<evidence type="ECO:0008006" key="4">
    <source>
        <dbReference type="Google" id="ProtNLM"/>
    </source>
</evidence>
<protein>
    <recommendedName>
        <fullName evidence="4">Tat pathway signal sequence domain protein</fullName>
    </recommendedName>
</protein>
<name>A0ABP2K8X6_9ACTN</name>
<keyword evidence="3" id="KW-1185">Reference proteome</keyword>
<keyword evidence="1" id="KW-1133">Transmembrane helix</keyword>